<accession>A0A6J6DI27</accession>
<dbReference type="EMBL" id="CAEZTD010000058">
    <property type="protein sequence ID" value="CAB4562874.1"/>
    <property type="molecule type" value="Genomic_DNA"/>
</dbReference>
<keyword evidence="1" id="KW-0472">Membrane</keyword>
<keyword evidence="1" id="KW-1133">Transmembrane helix</keyword>
<protein>
    <submittedName>
        <fullName evidence="2">Unannotated protein</fullName>
    </submittedName>
</protein>
<gene>
    <name evidence="2" type="ORF">UFOPK1591_00851</name>
</gene>
<sequence length="132" mass="13748">MTERELLELWGKARLHIVLSQIAPTALLITTAIAMGLGLGRADMLVRIAVLGILLASGVLGALVQYSAATQSLAIAKDLGGIKNASATSRHVVAFAVWMNVVRFVTPVIFIVIFVLLAAALLGGPIGGPGRH</sequence>
<name>A0A6J6DI27_9ZZZZ</name>
<reference evidence="2" key="1">
    <citation type="submission" date="2020-05" db="EMBL/GenBank/DDBJ databases">
        <authorList>
            <person name="Chiriac C."/>
            <person name="Salcher M."/>
            <person name="Ghai R."/>
            <person name="Kavagutti S V."/>
        </authorList>
    </citation>
    <scope>NUCLEOTIDE SEQUENCE</scope>
</reference>
<evidence type="ECO:0000313" key="2">
    <source>
        <dbReference type="EMBL" id="CAB4562874.1"/>
    </source>
</evidence>
<feature type="transmembrane region" description="Helical" evidence="1">
    <location>
        <begin position="104"/>
        <end position="126"/>
    </location>
</feature>
<evidence type="ECO:0000256" key="1">
    <source>
        <dbReference type="SAM" id="Phobius"/>
    </source>
</evidence>
<feature type="transmembrane region" description="Helical" evidence="1">
    <location>
        <begin position="44"/>
        <end position="64"/>
    </location>
</feature>
<dbReference type="AlphaFoldDB" id="A0A6J6DI27"/>
<proteinExistence type="predicted"/>
<keyword evidence="1" id="KW-0812">Transmembrane</keyword>
<feature type="transmembrane region" description="Helical" evidence="1">
    <location>
        <begin position="15"/>
        <end position="37"/>
    </location>
</feature>
<organism evidence="2">
    <name type="scientific">freshwater metagenome</name>
    <dbReference type="NCBI Taxonomy" id="449393"/>
    <lineage>
        <taxon>unclassified sequences</taxon>
        <taxon>metagenomes</taxon>
        <taxon>ecological metagenomes</taxon>
    </lineage>
</organism>